<proteinExistence type="predicted"/>
<keyword evidence="4" id="KW-1185">Reference proteome</keyword>
<dbReference type="HOGENOM" id="CLU_079846_0_0_10"/>
<evidence type="ECO:0000256" key="1">
    <source>
        <dbReference type="SAM" id="MobiDB-lite"/>
    </source>
</evidence>
<reference evidence="3" key="1">
    <citation type="submission" date="2011-09" db="EMBL/GenBank/DDBJ databases">
        <title>The permanent draft genome of Mucilaginibacter paludis DSM 18603.</title>
        <authorList>
            <consortium name="US DOE Joint Genome Institute (JGI-PGF)"/>
            <person name="Lucas S."/>
            <person name="Han J."/>
            <person name="Lapidus A."/>
            <person name="Bruce D."/>
            <person name="Goodwin L."/>
            <person name="Pitluck S."/>
            <person name="Peters L."/>
            <person name="Kyrpides N."/>
            <person name="Mavromatis K."/>
            <person name="Ivanova N."/>
            <person name="Mikhailova N."/>
            <person name="Held B."/>
            <person name="Detter J.C."/>
            <person name="Tapia R."/>
            <person name="Han C."/>
            <person name="Land M."/>
            <person name="Hauser L."/>
            <person name="Markowitz V."/>
            <person name="Cheng J.-F."/>
            <person name="Hugenholtz P."/>
            <person name="Woyke T."/>
            <person name="Wu D."/>
            <person name="Tindall B."/>
            <person name="Brambilla E."/>
            <person name="Klenk H.-P."/>
            <person name="Eisen J.A."/>
        </authorList>
    </citation>
    <scope>NUCLEOTIDE SEQUENCE [LARGE SCALE GENOMIC DNA]</scope>
    <source>
        <strain evidence="3">DSM 18603</strain>
    </source>
</reference>
<dbReference type="Proteomes" id="UP000002774">
    <property type="component" value="Chromosome"/>
</dbReference>
<feature type="domain" description="DUF4099" evidence="2">
    <location>
        <begin position="6"/>
        <end position="83"/>
    </location>
</feature>
<dbReference type="eggNOG" id="ENOG50320XV">
    <property type="taxonomic scope" value="Bacteria"/>
</dbReference>
<evidence type="ECO:0000313" key="4">
    <source>
        <dbReference type="Proteomes" id="UP000002774"/>
    </source>
</evidence>
<dbReference type="AlphaFoldDB" id="H1Y1L6"/>
<evidence type="ECO:0000313" key="3">
    <source>
        <dbReference type="EMBL" id="EHQ30890.1"/>
    </source>
</evidence>
<dbReference type="InterPro" id="IPR025343">
    <property type="entry name" value="DUF4099"/>
</dbReference>
<dbReference type="EMBL" id="CM001403">
    <property type="protein sequence ID" value="EHQ30890.1"/>
    <property type="molecule type" value="Genomic_DNA"/>
</dbReference>
<dbReference type="Pfam" id="PF13351">
    <property type="entry name" value="DUF4099"/>
    <property type="match status" value="1"/>
</dbReference>
<feature type="compositionally biased region" description="Basic and acidic residues" evidence="1">
    <location>
        <begin position="230"/>
        <end position="240"/>
    </location>
</feature>
<protein>
    <recommendedName>
        <fullName evidence="2">DUF4099 domain-containing protein</fullName>
    </recommendedName>
</protein>
<gene>
    <name evidence="3" type="ORF">Mucpa_6841</name>
</gene>
<dbReference type="OrthoDB" id="835269at2"/>
<dbReference type="RefSeq" id="WP_008512939.1">
    <property type="nucleotide sequence ID" value="NZ_CM001403.1"/>
</dbReference>
<name>H1Y1L6_9SPHI</name>
<sequence>MNNEIFNEEDLPLHDLRSVGLVSEGRILLEEADLKALLSGRRTQLILLENLEFAGTKIASLKAKLSLVTGADGEPELLLHPTYLRSIPPGYLTDTETEALEKGDEPSLEKDIVDSNGQRKRVLVEFDRETNQFLETDEDKLQAPDAINGHPLTPGQKAKYKRGKEVEVPDGTKVKYTATTREGIRANRVALIASIIFDGGISYLLFHGIKALTGQKHDAASHEQSQGYKDTVEQMKKHQETGPAPKLDLSGEEESRDFKRRSYR</sequence>
<evidence type="ECO:0000259" key="2">
    <source>
        <dbReference type="Pfam" id="PF13351"/>
    </source>
</evidence>
<feature type="region of interest" description="Disordered" evidence="1">
    <location>
        <begin position="217"/>
        <end position="264"/>
    </location>
</feature>
<organism evidence="3 4">
    <name type="scientific">Mucilaginibacter paludis DSM 18603</name>
    <dbReference type="NCBI Taxonomy" id="714943"/>
    <lineage>
        <taxon>Bacteria</taxon>
        <taxon>Pseudomonadati</taxon>
        <taxon>Bacteroidota</taxon>
        <taxon>Sphingobacteriia</taxon>
        <taxon>Sphingobacteriales</taxon>
        <taxon>Sphingobacteriaceae</taxon>
        <taxon>Mucilaginibacter</taxon>
    </lineage>
</organism>
<accession>H1Y1L6</accession>
<dbReference type="STRING" id="714943.Mucpa_6841"/>